<sequence length="43" mass="4652">MVRRGEPTDTDGQRLEPPLPVRGSSMADDKGQGEYPLPATLNV</sequence>
<evidence type="ECO:0000313" key="3">
    <source>
        <dbReference type="Proteomes" id="UP000199111"/>
    </source>
</evidence>
<reference evidence="3" key="1">
    <citation type="submission" date="2016-10" db="EMBL/GenBank/DDBJ databases">
        <authorList>
            <person name="Varghese N."/>
            <person name="Submissions S."/>
        </authorList>
    </citation>
    <scope>NUCLEOTIDE SEQUENCE [LARGE SCALE GENOMIC DNA]</scope>
    <source>
        <strain evidence="3">CGMCC 4.2126</strain>
    </source>
</reference>
<proteinExistence type="predicted"/>
<feature type="compositionally biased region" description="Basic and acidic residues" evidence="1">
    <location>
        <begin position="1"/>
        <end position="14"/>
    </location>
</feature>
<dbReference type="EMBL" id="FOQY01000013">
    <property type="protein sequence ID" value="SFJ85847.1"/>
    <property type="molecule type" value="Genomic_DNA"/>
</dbReference>
<protein>
    <submittedName>
        <fullName evidence="2">Uncharacterized protein</fullName>
    </submittedName>
</protein>
<feature type="region of interest" description="Disordered" evidence="1">
    <location>
        <begin position="1"/>
        <end position="43"/>
    </location>
</feature>
<evidence type="ECO:0000256" key="1">
    <source>
        <dbReference type="SAM" id="MobiDB-lite"/>
    </source>
</evidence>
<dbReference type="AlphaFoldDB" id="A0A1I3UVD6"/>
<name>A0A1I3UVD6_9ACTN</name>
<accession>A0A1I3UVD6</accession>
<gene>
    <name evidence="2" type="ORF">SAMN05216275_11372</name>
</gene>
<evidence type="ECO:0000313" key="2">
    <source>
        <dbReference type="EMBL" id="SFJ85847.1"/>
    </source>
</evidence>
<keyword evidence="3" id="KW-1185">Reference proteome</keyword>
<organism evidence="2 3">
    <name type="scientific">Streptosporangium canum</name>
    <dbReference type="NCBI Taxonomy" id="324952"/>
    <lineage>
        <taxon>Bacteria</taxon>
        <taxon>Bacillati</taxon>
        <taxon>Actinomycetota</taxon>
        <taxon>Actinomycetes</taxon>
        <taxon>Streptosporangiales</taxon>
        <taxon>Streptosporangiaceae</taxon>
        <taxon>Streptosporangium</taxon>
    </lineage>
</organism>
<dbReference type="Proteomes" id="UP000199111">
    <property type="component" value="Unassembled WGS sequence"/>
</dbReference>